<dbReference type="EMBL" id="NHTK01001377">
    <property type="protein sequence ID" value="PPQ98757.1"/>
    <property type="molecule type" value="Genomic_DNA"/>
</dbReference>
<sequence>MDSSPSDSFATGTDPTAQNSPRQPKNSQLVAGIQDILGCICDHIRFQERDDPQTRSQARKSLLQTALSFRAMREPATNSLWHTLPSVTPLLRLLPFVSYNTGEYKFVPGDINNWERFDHHAKLVRAVLLENDPTRRPISPILISYLSNIRKTPLLPTLHTLHIPAGVDFNHSAIFSIISPSLKVLKISTTYTIDFSIALLHMVRMVSPELSRLEITDGNSCDVLSTIAKLKLEHLEVHLPQIQLPSSFLTDLLTLHPALRHLVISANGVQTSPFGRHRRTPRSQRNAMPHSSATASESVLGSNASSIFPKLTTLQLQGSLSSMITWLSPNSGAVTDLTIPPSAFPDLISADGWSGLTSLCIGSPSGSSSSQYVQLSDLVSTNFSPTLEHLVFNPSAMVTLLDHSTLELLATSLPRLKTLIFPLTASDNIYPTTDSLITLVTRCRELETLHLPLQSILAPSVNINTHSRLKHLRIFTNRDPGAPLLSSTIGLARVFNRYLPHLETFDTYGPCSHNTTETCRSIKELLYFLREMTAN</sequence>
<dbReference type="OrthoDB" id="2631350at2759"/>
<evidence type="ECO:0008006" key="4">
    <source>
        <dbReference type="Google" id="ProtNLM"/>
    </source>
</evidence>
<dbReference type="AlphaFoldDB" id="A0A409Y6T5"/>
<dbReference type="InParanoid" id="A0A409Y6T5"/>
<evidence type="ECO:0000313" key="3">
    <source>
        <dbReference type="Proteomes" id="UP000284842"/>
    </source>
</evidence>
<gene>
    <name evidence="2" type="ORF">CVT24_003454</name>
</gene>
<dbReference type="STRING" id="181874.A0A409Y6T5"/>
<dbReference type="InterPro" id="IPR032675">
    <property type="entry name" value="LRR_dom_sf"/>
</dbReference>
<name>A0A409Y6T5_9AGAR</name>
<dbReference type="Gene3D" id="3.80.10.10">
    <property type="entry name" value="Ribonuclease Inhibitor"/>
    <property type="match status" value="1"/>
</dbReference>
<keyword evidence="3" id="KW-1185">Reference proteome</keyword>
<evidence type="ECO:0000313" key="2">
    <source>
        <dbReference type="EMBL" id="PPQ98757.1"/>
    </source>
</evidence>
<feature type="region of interest" description="Disordered" evidence="1">
    <location>
        <begin position="1"/>
        <end position="26"/>
    </location>
</feature>
<feature type="region of interest" description="Disordered" evidence="1">
    <location>
        <begin position="272"/>
        <end position="298"/>
    </location>
</feature>
<proteinExistence type="predicted"/>
<reference evidence="2 3" key="1">
    <citation type="journal article" date="2018" name="Evol. Lett.">
        <title>Horizontal gene cluster transfer increased hallucinogenic mushroom diversity.</title>
        <authorList>
            <person name="Reynolds H.T."/>
            <person name="Vijayakumar V."/>
            <person name="Gluck-Thaler E."/>
            <person name="Korotkin H.B."/>
            <person name="Matheny P.B."/>
            <person name="Slot J.C."/>
        </authorList>
    </citation>
    <scope>NUCLEOTIDE SEQUENCE [LARGE SCALE GENOMIC DNA]</scope>
    <source>
        <strain evidence="2 3">2629</strain>
    </source>
</reference>
<feature type="compositionally biased region" description="Polar residues" evidence="1">
    <location>
        <begin position="283"/>
        <end position="298"/>
    </location>
</feature>
<comment type="caution">
    <text evidence="2">The sequence shown here is derived from an EMBL/GenBank/DDBJ whole genome shotgun (WGS) entry which is preliminary data.</text>
</comment>
<dbReference type="Proteomes" id="UP000284842">
    <property type="component" value="Unassembled WGS sequence"/>
</dbReference>
<accession>A0A409Y6T5</accession>
<evidence type="ECO:0000256" key="1">
    <source>
        <dbReference type="SAM" id="MobiDB-lite"/>
    </source>
</evidence>
<organism evidence="2 3">
    <name type="scientific">Panaeolus cyanescens</name>
    <dbReference type="NCBI Taxonomy" id="181874"/>
    <lineage>
        <taxon>Eukaryota</taxon>
        <taxon>Fungi</taxon>
        <taxon>Dikarya</taxon>
        <taxon>Basidiomycota</taxon>
        <taxon>Agaricomycotina</taxon>
        <taxon>Agaricomycetes</taxon>
        <taxon>Agaricomycetidae</taxon>
        <taxon>Agaricales</taxon>
        <taxon>Agaricineae</taxon>
        <taxon>Galeropsidaceae</taxon>
        <taxon>Panaeolus</taxon>
    </lineage>
</organism>
<protein>
    <recommendedName>
        <fullName evidence="4">F-box domain-containing protein</fullName>
    </recommendedName>
</protein>